<dbReference type="AlphaFoldDB" id="A0AAJ2F1A2"/>
<evidence type="ECO:0000313" key="2">
    <source>
        <dbReference type="Proteomes" id="UP001253458"/>
    </source>
</evidence>
<comment type="caution">
    <text evidence="1">The sequence shown here is derived from an EMBL/GenBank/DDBJ whole genome shotgun (WGS) entry which is preliminary data.</text>
</comment>
<dbReference type="Proteomes" id="UP001253458">
    <property type="component" value="Unassembled WGS sequence"/>
</dbReference>
<sequence>MRLYRITFTMSDGSQGHHEDKYEDAFAAVARARRLFPDAVCIDVEAA</sequence>
<evidence type="ECO:0000313" key="1">
    <source>
        <dbReference type="EMBL" id="MDR6767506.1"/>
    </source>
</evidence>
<protein>
    <submittedName>
        <fullName evidence="1">Uncharacterized protein</fullName>
    </submittedName>
</protein>
<organism evidence="1 2">
    <name type="scientific">Acidovorax delafieldii</name>
    <name type="common">Pseudomonas delafieldii</name>
    <dbReference type="NCBI Taxonomy" id="47920"/>
    <lineage>
        <taxon>Bacteria</taxon>
        <taxon>Pseudomonadati</taxon>
        <taxon>Pseudomonadota</taxon>
        <taxon>Betaproteobacteria</taxon>
        <taxon>Burkholderiales</taxon>
        <taxon>Comamonadaceae</taxon>
        <taxon>Acidovorax</taxon>
    </lineage>
</organism>
<proteinExistence type="predicted"/>
<dbReference type="RefSeq" id="WP_310047394.1">
    <property type="nucleotide sequence ID" value="NZ_JAVDTL010000004.1"/>
</dbReference>
<gene>
    <name evidence="1" type="ORF">J2W88_002787</name>
</gene>
<accession>A0AAJ2F1A2</accession>
<reference evidence="1" key="1">
    <citation type="submission" date="2023-07" db="EMBL/GenBank/DDBJ databases">
        <title>Sorghum-associated microbial communities from plants grown in Nebraska, USA.</title>
        <authorList>
            <person name="Schachtman D."/>
        </authorList>
    </citation>
    <scope>NUCLEOTIDE SEQUENCE</scope>
    <source>
        <strain evidence="1">BE69</strain>
    </source>
</reference>
<dbReference type="EMBL" id="JAVDTL010000004">
    <property type="protein sequence ID" value="MDR6767506.1"/>
    <property type="molecule type" value="Genomic_DNA"/>
</dbReference>
<name>A0AAJ2F1A2_ACIDE</name>